<organism evidence="8 9">
    <name type="scientific">Rhodopseudomonas faecalis</name>
    <dbReference type="NCBI Taxonomy" id="99655"/>
    <lineage>
        <taxon>Bacteria</taxon>
        <taxon>Pseudomonadati</taxon>
        <taxon>Pseudomonadota</taxon>
        <taxon>Alphaproteobacteria</taxon>
        <taxon>Hyphomicrobiales</taxon>
        <taxon>Nitrobacteraceae</taxon>
        <taxon>Rhodopseudomonas</taxon>
    </lineage>
</organism>
<comment type="subcellular location">
    <subcellularLocation>
        <location evidence="1">Cell outer membrane</location>
    </subcellularLocation>
</comment>
<evidence type="ECO:0000259" key="7">
    <source>
        <dbReference type="Pfam" id="PF13505"/>
    </source>
</evidence>
<dbReference type="Proteomes" id="UP000248148">
    <property type="component" value="Unassembled WGS sequence"/>
</dbReference>
<comment type="caution">
    <text evidence="8">The sequence shown here is derived from an EMBL/GenBank/DDBJ whole genome shotgun (WGS) entry which is preliminary data.</text>
</comment>
<proteinExistence type="inferred from homology"/>
<protein>
    <submittedName>
        <fullName evidence="8">Outer membrane immunogenic protein</fullName>
    </submittedName>
</protein>
<accession>A0A318T7S1</accession>
<feature type="chain" id="PRO_5016297039" evidence="6">
    <location>
        <begin position="21"/>
        <end position="218"/>
    </location>
</feature>
<evidence type="ECO:0000313" key="9">
    <source>
        <dbReference type="Proteomes" id="UP000248148"/>
    </source>
</evidence>
<dbReference type="PANTHER" id="PTHR34001:SF3">
    <property type="entry name" value="BLL7405 PROTEIN"/>
    <property type="match status" value="1"/>
</dbReference>
<keyword evidence="2 6" id="KW-0732">Signal</keyword>
<feature type="signal peptide" evidence="6">
    <location>
        <begin position="1"/>
        <end position="20"/>
    </location>
</feature>
<evidence type="ECO:0000256" key="2">
    <source>
        <dbReference type="ARBA" id="ARBA00022729"/>
    </source>
</evidence>
<dbReference type="Pfam" id="PF13505">
    <property type="entry name" value="OMP_b-brl"/>
    <property type="match status" value="1"/>
</dbReference>
<evidence type="ECO:0000256" key="3">
    <source>
        <dbReference type="ARBA" id="ARBA00023136"/>
    </source>
</evidence>
<dbReference type="EMBL" id="QJTI01000026">
    <property type="protein sequence ID" value="PYF01142.1"/>
    <property type="molecule type" value="Genomic_DNA"/>
</dbReference>
<keyword evidence="9" id="KW-1185">Reference proteome</keyword>
<dbReference type="InterPro" id="IPR051692">
    <property type="entry name" value="OMP-like"/>
</dbReference>
<keyword evidence="4" id="KW-0998">Cell outer membrane</keyword>
<dbReference type="AlphaFoldDB" id="A0A318T7S1"/>
<feature type="domain" description="Outer membrane protein beta-barrel" evidence="7">
    <location>
        <begin position="9"/>
        <end position="210"/>
    </location>
</feature>
<gene>
    <name evidence="8" type="ORF">BJ122_12620</name>
</gene>
<dbReference type="RefSeq" id="WP_110782304.1">
    <property type="nucleotide sequence ID" value="NZ_QJTI01000026.1"/>
</dbReference>
<evidence type="ECO:0000256" key="1">
    <source>
        <dbReference type="ARBA" id="ARBA00004442"/>
    </source>
</evidence>
<evidence type="ECO:0000313" key="8">
    <source>
        <dbReference type="EMBL" id="PYF01142.1"/>
    </source>
</evidence>
<dbReference type="Gene3D" id="2.40.160.20">
    <property type="match status" value="1"/>
</dbReference>
<keyword evidence="3" id="KW-0472">Membrane</keyword>
<evidence type="ECO:0000256" key="6">
    <source>
        <dbReference type="SAM" id="SignalP"/>
    </source>
</evidence>
<comment type="similarity">
    <text evidence="5">Belongs to the Omp25/RopB family.</text>
</comment>
<dbReference type="GO" id="GO:0009279">
    <property type="term" value="C:cell outer membrane"/>
    <property type="evidence" value="ECO:0007669"/>
    <property type="project" value="UniProtKB-SubCell"/>
</dbReference>
<dbReference type="InterPro" id="IPR011250">
    <property type="entry name" value="OMP/PagP_B-barrel"/>
</dbReference>
<evidence type="ECO:0000256" key="5">
    <source>
        <dbReference type="ARBA" id="ARBA00038306"/>
    </source>
</evidence>
<dbReference type="PANTHER" id="PTHR34001">
    <property type="entry name" value="BLL7405 PROTEIN"/>
    <property type="match status" value="1"/>
</dbReference>
<dbReference type="InterPro" id="IPR027385">
    <property type="entry name" value="Beta-barrel_OMP"/>
</dbReference>
<evidence type="ECO:0000256" key="4">
    <source>
        <dbReference type="ARBA" id="ARBA00023237"/>
    </source>
</evidence>
<name>A0A318T7S1_9BRAD</name>
<dbReference type="OrthoDB" id="9815357at2"/>
<sequence>MKKMLLATAALLAMGATSNAADLAARTYTKAPPAVVAPAINWSGFYVGAMGGYGWTQTVSLNGQNFSDELNGGFGGGTIGYNWQMGSPWVFGIEVDAAGASIKKSELGAEAKIDAFGSVTGRVGYAADAMLIYAKGGFAWANNKVSALGLSESKTHAGWTIGAGLEYMFAPAWSVKAEYMYADFGKETYLNTFDVGADLHTVKAGVNYHFGGPVVAKY</sequence>
<dbReference type="SUPFAM" id="SSF56925">
    <property type="entry name" value="OMPA-like"/>
    <property type="match status" value="1"/>
</dbReference>
<reference evidence="8 9" key="1">
    <citation type="submission" date="2018-06" db="EMBL/GenBank/DDBJ databases">
        <title>Genomic Encyclopedia of Archaeal and Bacterial Type Strains, Phase II (KMG-II): from individual species to whole genera.</title>
        <authorList>
            <person name="Goeker M."/>
        </authorList>
    </citation>
    <scope>NUCLEOTIDE SEQUENCE [LARGE SCALE GENOMIC DNA]</scope>
    <source>
        <strain evidence="8 9">JCM 11668</strain>
    </source>
</reference>